<dbReference type="InterPro" id="IPR000630">
    <property type="entry name" value="Ribosomal_uS8"/>
</dbReference>
<dbReference type="PANTHER" id="PTHR11758">
    <property type="entry name" value="40S RIBOSOMAL PROTEIN S15A"/>
    <property type="match status" value="1"/>
</dbReference>
<geneLocation type="mitochondrion" evidence="4"/>
<dbReference type="GO" id="GO:0003735">
    <property type="term" value="F:structural constituent of ribosome"/>
    <property type="evidence" value="ECO:0007669"/>
    <property type="project" value="InterPro"/>
</dbReference>
<gene>
    <name evidence="4" type="primary">rps8</name>
</gene>
<dbReference type="GO" id="GO:0006412">
    <property type="term" value="P:translation"/>
    <property type="evidence" value="ECO:0007669"/>
    <property type="project" value="InterPro"/>
</dbReference>
<evidence type="ECO:0000256" key="2">
    <source>
        <dbReference type="ARBA" id="ARBA00022980"/>
    </source>
</evidence>
<dbReference type="EMBL" id="AF287134">
    <property type="protein sequence ID" value="AAG18402.1"/>
    <property type="molecule type" value="Genomic_DNA"/>
</dbReference>
<dbReference type="GO" id="GO:1990904">
    <property type="term" value="C:ribonucleoprotein complex"/>
    <property type="evidence" value="ECO:0007669"/>
    <property type="project" value="UniProtKB-KW"/>
</dbReference>
<comment type="similarity">
    <text evidence="1">Belongs to the universal ribosomal protein uS8 family.</text>
</comment>
<dbReference type="InterPro" id="IPR035987">
    <property type="entry name" value="Ribosomal_uS8_sf"/>
</dbReference>
<protein>
    <submittedName>
        <fullName evidence="4">Ribosomal protein S8</fullName>
    </submittedName>
</protein>
<evidence type="ECO:0000256" key="1">
    <source>
        <dbReference type="ARBA" id="ARBA00006471"/>
    </source>
</evidence>
<keyword evidence="2 4" id="KW-0689">Ribosomal protein</keyword>
<dbReference type="GeneID" id="800317"/>
<evidence type="ECO:0000256" key="3">
    <source>
        <dbReference type="ARBA" id="ARBA00023274"/>
    </source>
</evidence>
<sequence>MNKNLIDFLLSLKNASLAKKDFVKIKESRLISKYLPILYKEGIIQSFFKKQDSCNSFYIVNLRHFQNKVVTQDIQLISTPSKIKKISRKELISLHLKNKMLILSTPKGIMSHINSIRHKAGGFIIFSC</sequence>
<organism evidence="4">
    <name type="scientific">Ochromonas danica</name>
    <name type="common">Golden alga</name>
    <name type="synonym">Chlorochromonas danica</name>
    <dbReference type="NCBI Taxonomy" id="2986"/>
    <lineage>
        <taxon>Eukaryota</taxon>
        <taxon>Sar</taxon>
        <taxon>Stramenopiles</taxon>
        <taxon>Ochrophyta</taxon>
        <taxon>Chrysophyceae</taxon>
        <taxon>Chromulinales</taxon>
        <taxon>Chromulinaceae</taxon>
        <taxon>Ochromonas</taxon>
    </lineage>
</organism>
<evidence type="ECO:0000313" key="4">
    <source>
        <dbReference type="EMBL" id="AAG18402.1"/>
    </source>
</evidence>
<dbReference type="Gene3D" id="3.30.1370.30">
    <property type="match status" value="1"/>
</dbReference>
<reference evidence="4" key="1">
    <citation type="submission" date="2000-07" db="EMBL/GenBank/DDBJ databases">
        <title>Phylogenetic relationships of stramenopile algae, based on complete mitochondrial genome sequences.</title>
        <authorList>
            <person name="Burger G."/>
            <person name="Lang B.F."/>
            <person name="Gray W.M.M.W."/>
        </authorList>
    </citation>
    <scope>NUCLEOTIDE SEQUENCE</scope>
</reference>
<name>Q9G903_OCHDN</name>
<dbReference type="GO" id="GO:0005840">
    <property type="term" value="C:ribosome"/>
    <property type="evidence" value="ECO:0007669"/>
    <property type="project" value="UniProtKB-KW"/>
</dbReference>
<dbReference type="Pfam" id="PF00410">
    <property type="entry name" value="Ribosomal_S8"/>
    <property type="match status" value="1"/>
</dbReference>
<dbReference type="Gene3D" id="3.30.1490.10">
    <property type="match status" value="1"/>
</dbReference>
<keyword evidence="3" id="KW-0687">Ribonucleoprotein</keyword>
<proteinExistence type="inferred from homology"/>
<accession>Q9G903</accession>
<keyword evidence="4" id="KW-0496">Mitochondrion</keyword>
<dbReference type="AlphaFoldDB" id="Q9G903"/>
<dbReference type="SUPFAM" id="SSF56047">
    <property type="entry name" value="Ribosomal protein S8"/>
    <property type="match status" value="1"/>
</dbReference>
<dbReference type="RefSeq" id="NP_066436.1">
    <property type="nucleotide sequence ID" value="NC_002571.1"/>
</dbReference>